<dbReference type="GeneID" id="62763302"/>
<dbReference type="SUPFAM" id="SSF47413">
    <property type="entry name" value="lambda repressor-like DNA-binding domains"/>
    <property type="match status" value="1"/>
</dbReference>
<dbReference type="InterPro" id="IPR001387">
    <property type="entry name" value="Cro/C1-type_HTH"/>
</dbReference>
<evidence type="ECO:0000313" key="3">
    <source>
        <dbReference type="Proteomes" id="UP000240258"/>
    </source>
</evidence>
<evidence type="ECO:0000313" key="2">
    <source>
        <dbReference type="EMBL" id="AVQ18886.1"/>
    </source>
</evidence>
<keyword evidence="3" id="KW-1185">Reference proteome</keyword>
<dbReference type="RefSeq" id="WP_005884485.1">
    <property type="nucleotide sequence ID" value="NZ_CP028102.1"/>
</dbReference>
<dbReference type="Proteomes" id="UP000240258">
    <property type="component" value="Chromosome"/>
</dbReference>
<organism evidence="2 3">
    <name type="scientific">Fusobacterium mortiferum ATCC 9817</name>
    <dbReference type="NCBI Taxonomy" id="469616"/>
    <lineage>
        <taxon>Bacteria</taxon>
        <taxon>Fusobacteriati</taxon>
        <taxon>Fusobacteriota</taxon>
        <taxon>Fusobacteriia</taxon>
        <taxon>Fusobacteriales</taxon>
        <taxon>Fusobacteriaceae</taxon>
        <taxon>Fusobacterium</taxon>
    </lineage>
</organism>
<dbReference type="Gene3D" id="1.10.260.40">
    <property type="entry name" value="lambda repressor-like DNA-binding domains"/>
    <property type="match status" value="1"/>
</dbReference>
<gene>
    <name evidence="2" type="ORF">C4N19_07175</name>
</gene>
<protein>
    <recommendedName>
        <fullName evidence="1">HTH cro/C1-type domain-containing protein</fullName>
    </recommendedName>
</protein>
<proteinExistence type="predicted"/>
<dbReference type="PROSITE" id="PS50943">
    <property type="entry name" value="HTH_CROC1"/>
    <property type="match status" value="1"/>
</dbReference>
<dbReference type="InterPro" id="IPR010982">
    <property type="entry name" value="Lambda_DNA-bd_dom_sf"/>
</dbReference>
<accession>A0ABM6TXA0</accession>
<feature type="domain" description="HTH cro/C1-type" evidence="1">
    <location>
        <begin position="47"/>
        <end position="75"/>
    </location>
</feature>
<reference evidence="3" key="1">
    <citation type="journal article" date="2018" name="MSphere">
        <title>Fusobacterium Genomics Using MinION and Illumina Sequencing Enables Genome Completion and Correction.</title>
        <authorList>
            <person name="Todd S.M."/>
            <person name="Settlage R.E."/>
            <person name="Lahmers K.K."/>
            <person name="Slade D.J."/>
        </authorList>
    </citation>
    <scope>NUCLEOTIDE SEQUENCE [LARGE SCALE GENOMIC DNA]</scope>
    <source>
        <strain evidence="3">ATCC 9817</strain>
    </source>
</reference>
<name>A0ABM6TXA0_FUSMR</name>
<sequence>MKLSEEDIKKLGIFLQNKRRSLSFTLDDVKEKLEELGQNVNTSDILRLEKGERKTPNAILLKNLCKIYGVDVIRLFQDIGYLDLEKQLKKKVKIYSELTIAFTNPERYIEEIDLNFNREIIGIKNDNITILIEKYRLVENNQSGVYKINGEYCIKKKSMINPTEYILLGKESEPPIFVNLEENIRECGTVIGKIILE</sequence>
<dbReference type="EMBL" id="CP028102">
    <property type="protein sequence ID" value="AVQ18886.1"/>
    <property type="molecule type" value="Genomic_DNA"/>
</dbReference>
<evidence type="ECO:0000259" key="1">
    <source>
        <dbReference type="PROSITE" id="PS50943"/>
    </source>
</evidence>